<dbReference type="AlphaFoldDB" id="A0A3Q8ULQ1"/>
<gene>
    <name evidence="1" type="ORF">IMO23_19265</name>
</gene>
<protein>
    <submittedName>
        <fullName evidence="1">Uncharacterized protein</fullName>
    </submittedName>
</protein>
<dbReference type="EMBL" id="CP062923">
    <property type="protein sequence ID" value="QPF15411.1"/>
    <property type="molecule type" value="Genomic_DNA"/>
</dbReference>
<name>A0A3Q8ULQ1_ACIBA</name>
<reference evidence="1 2" key="1">
    <citation type="submission" date="2020-09" db="EMBL/GenBank/DDBJ databases">
        <title>Resistance determinants and their genetic context in bacteria from a longitudinal study of pigs reared under conventional and antibiotic-free husbandry practices.</title>
        <authorList>
            <person name="Poulin-Laprade D."/>
            <person name="Brouard J.-S."/>
            <person name="Gagnon N."/>
            <person name="Turcotte A."/>
            <person name="Langlois A."/>
            <person name="Matte J.J."/>
            <person name="Carrillo C.D."/>
            <person name="Zaheer R."/>
            <person name="McAllister T."/>
            <person name="Topp E."/>
            <person name="Talbot G."/>
        </authorList>
    </citation>
    <scope>NUCLEOTIDE SEQUENCE [LARGE SCALE GENOMIC DNA]</scope>
    <source>
        <strain evidence="1 2">Res13-Abat-PEA21-P4-01-A</strain>
        <plasmid evidence="1 2">unnamednovel_2</plasmid>
    </source>
</reference>
<keyword evidence="1" id="KW-0614">Plasmid</keyword>
<accession>A0A3Q8ULQ1</accession>
<sequence>MKLSDAEKNNRLLEVFLKKSDREYYDLEITEDHQKLYDQYVSGDLNKQDFDEYLKKLAHN</sequence>
<organism evidence="1 2">
    <name type="scientific">Acinetobacter baumannii</name>
    <dbReference type="NCBI Taxonomy" id="470"/>
    <lineage>
        <taxon>Bacteria</taxon>
        <taxon>Pseudomonadati</taxon>
        <taxon>Pseudomonadota</taxon>
        <taxon>Gammaproteobacteria</taxon>
        <taxon>Moraxellales</taxon>
        <taxon>Moraxellaceae</taxon>
        <taxon>Acinetobacter</taxon>
        <taxon>Acinetobacter calcoaceticus/baumannii complex</taxon>
    </lineage>
</organism>
<dbReference type="Proteomes" id="UP000594659">
    <property type="component" value="Plasmid unnamednovel_2"/>
</dbReference>
<evidence type="ECO:0000313" key="1">
    <source>
        <dbReference type="EMBL" id="QPF15411.1"/>
    </source>
</evidence>
<proteinExistence type="predicted"/>
<geneLocation type="plasmid" evidence="1 2">
    <name>unnamednovel_2</name>
</geneLocation>
<evidence type="ECO:0000313" key="2">
    <source>
        <dbReference type="Proteomes" id="UP000594659"/>
    </source>
</evidence>
<dbReference type="RefSeq" id="WP_178868349.1">
    <property type="nucleotide sequence ID" value="NZ_CP062923.1"/>
</dbReference>